<dbReference type="Pfam" id="PF07727">
    <property type="entry name" value="RVT_2"/>
    <property type="match status" value="1"/>
</dbReference>
<dbReference type="AlphaFoldDB" id="A0A7J0F9N8"/>
<feature type="region of interest" description="Disordered" evidence="1">
    <location>
        <begin position="1"/>
        <end position="21"/>
    </location>
</feature>
<feature type="domain" description="Reverse transcriptase Ty1/copia-type" evidence="2">
    <location>
        <begin position="601"/>
        <end position="792"/>
    </location>
</feature>
<accession>A0A7J0F9N8</accession>
<dbReference type="CDD" id="cd09272">
    <property type="entry name" value="RNase_HI_RT_Ty1"/>
    <property type="match status" value="1"/>
</dbReference>
<evidence type="ECO:0000313" key="4">
    <source>
        <dbReference type="EMBL" id="GFY95385.1"/>
    </source>
</evidence>
<keyword evidence="5" id="KW-1185">Reference proteome</keyword>
<dbReference type="InterPro" id="IPR029472">
    <property type="entry name" value="Copia-like_N"/>
</dbReference>
<gene>
    <name evidence="4" type="ORF">Acr_10g0007700</name>
</gene>
<evidence type="ECO:0000256" key="1">
    <source>
        <dbReference type="SAM" id="MobiDB-lite"/>
    </source>
</evidence>
<dbReference type="PANTHER" id="PTHR11439:SF467">
    <property type="entry name" value="INTEGRASE CATALYTIC DOMAIN-CONTAINING PROTEIN"/>
    <property type="match status" value="1"/>
</dbReference>
<dbReference type="OrthoDB" id="5544992at2759"/>
<dbReference type="Pfam" id="PF14244">
    <property type="entry name" value="Retrotran_gag_3"/>
    <property type="match status" value="1"/>
</dbReference>
<dbReference type="SUPFAM" id="SSF56672">
    <property type="entry name" value="DNA/RNA polymerases"/>
    <property type="match status" value="1"/>
</dbReference>
<comment type="caution">
    <text evidence="4">The sequence shown here is derived from an EMBL/GenBank/DDBJ whole genome shotgun (WGS) entry which is preliminary data.</text>
</comment>
<sequence length="1022" mass="113410">MSGSDVDNMENVIVPPPPPRPDFSLSQHTPGARITCELLNGKNFAAWSRSVRLFLGGKGKSGWFLDTITKPNAIDPKCVQWEINNCTILGWLFNSIELRIYHVFMYHDMVPLLWSSLTKILDGRNLPSISLSASSPLKGGSQLAVLTVSIAINFLMGLKPKFEALRTQIVNTTPMPSIFEAFAMVDGDERRHRLLQLPPPSVTESTIPDQMALAASGSRFSGGRSSSGRAPCSFCGGSKASPRTAAISETSYGSPAAPTAPDFHQLQTQFQNQMEQLQSQFQTQLGSLMQQSSRPNPSPSTAILASGMPTALHVRSSNPSWVLDSGADDHMTGELSLFTSHLSSIDQFVRIADGSAVHDQNLKKIFGRGYEWNGLYYSGDPPDSLPSISLQASVLPSLESLSFSLTSLKLWHARERLLRIRVYFLVLFRCLSPLRWLLLLFLYSRHPPASDPLPQSSPESNNISPISSVLRRYLTRDRRPPDKLGFFNPNATKHSIAQYVSYQGLSDSYRTFIGHVSSTPIPHSVSEALRDPNWVTAMQVEMAALQQNHTWDLVSLLGASKQLGASGYLLLSIRKTELLSAIKLALWLRALPRYQDRIMGATFAPVTKLTTVRVIISLAASYSWPLHQLDIKNAFLNGDLHETIYMDSPPGFRADGEYTGKVCRLRKSLYGLKQSPRAWFSRFSEVVLSLDFIRCQSDQTCFIYRRPNGQCVIISVYVDDIIITGDDASGIERVKQILRKAFDTKDLGPLRYFLGIEVAHSRRGISLSQRKYVLDLLQDTGMIGCRPASSPMDPNFKLSLESGDLLPDATRYQRLVGHLIYLTHTRPDISFVVSVVSQFMHAPRTSHLDAVHHILRYLKTCPDLGLFYTSGEHCGVSCFTDADYAGSKTDSRSTSGFCTFRGTHLLSWKSKKQAVVSRSSAEAEYRAMAQGTCELMWLRSLLTELGFPTAGSSTLFCDNKSAIMLASNSVLYESTKHIKVDVHFIREKVRSEIITPHFVPSSKQAADIFTKSIGPSLLKTSL</sequence>
<protein>
    <recommendedName>
        <fullName evidence="6">Reverse transcriptase Ty1/copia-type domain-containing protein</fullName>
    </recommendedName>
</protein>
<dbReference type="PANTHER" id="PTHR11439">
    <property type="entry name" value="GAG-POL-RELATED RETROTRANSPOSON"/>
    <property type="match status" value="1"/>
</dbReference>
<evidence type="ECO:0000259" key="3">
    <source>
        <dbReference type="Pfam" id="PF14244"/>
    </source>
</evidence>
<feature type="domain" description="Retrotransposon Copia-like N-terminal" evidence="3">
    <location>
        <begin position="29"/>
        <end position="64"/>
    </location>
</feature>
<dbReference type="EMBL" id="BJWL01000010">
    <property type="protein sequence ID" value="GFY95385.1"/>
    <property type="molecule type" value="Genomic_DNA"/>
</dbReference>
<reference evidence="4 5" key="1">
    <citation type="submission" date="2019-07" db="EMBL/GenBank/DDBJ databases">
        <title>De Novo Assembly of kiwifruit Actinidia rufa.</title>
        <authorList>
            <person name="Sugita-Konishi S."/>
            <person name="Sato K."/>
            <person name="Mori E."/>
            <person name="Abe Y."/>
            <person name="Kisaki G."/>
            <person name="Hamano K."/>
            <person name="Suezawa K."/>
            <person name="Otani M."/>
            <person name="Fukuda T."/>
            <person name="Manabe T."/>
            <person name="Gomi K."/>
            <person name="Tabuchi M."/>
            <person name="Akimitsu K."/>
            <person name="Kataoka I."/>
        </authorList>
    </citation>
    <scope>NUCLEOTIDE SEQUENCE [LARGE SCALE GENOMIC DNA]</scope>
    <source>
        <strain evidence="5">cv. Fuchu</strain>
    </source>
</reference>
<dbReference type="Proteomes" id="UP000585474">
    <property type="component" value="Unassembled WGS sequence"/>
</dbReference>
<proteinExistence type="predicted"/>
<evidence type="ECO:0008006" key="6">
    <source>
        <dbReference type="Google" id="ProtNLM"/>
    </source>
</evidence>
<evidence type="ECO:0000313" key="5">
    <source>
        <dbReference type="Proteomes" id="UP000585474"/>
    </source>
</evidence>
<dbReference type="InterPro" id="IPR013103">
    <property type="entry name" value="RVT_2"/>
</dbReference>
<name>A0A7J0F9N8_9ERIC</name>
<dbReference type="InterPro" id="IPR043502">
    <property type="entry name" value="DNA/RNA_pol_sf"/>
</dbReference>
<organism evidence="4 5">
    <name type="scientific">Actinidia rufa</name>
    <dbReference type="NCBI Taxonomy" id="165716"/>
    <lineage>
        <taxon>Eukaryota</taxon>
        <taxon>Viridiplantae</taxon>
        <taxon>Streptophyta</taxon>
        <taxon>Embryophyta</taxon>
        <taxon>Tracheophyta</taxon>
        <taxon>Spermatophyta</taxon>
        <taxon>Magnoliopsida</taxon>
        <taxon>eudicotyledons</taxon>
        <taxon>Gunneridae</taxon>
        <taxon>Pentapetalae</taxon>
        <taxon>asterids</taxon>
        <taxon>Ericales</taxon>
        <taxon>Actinidiaceae</taxon>
        <taxon>Actinidia</taxon>
    </lineage>
</organism>
<evidence type="ECO:0000259" key="2">
    <source>
        <dbReference type="Pfam" id="PF07727"/>
    </source>
</evidence>